<keyword evidence="18" id="KW-1185">Reference proteome</keyword>
<dbReference type="PANTHER" id="PTHR30074">
    <property type="entry name" value="FORMATE DEHYDROGENASE, NITRATE-INDUCIBLE, CYTOCHROME B556 FDN SUBUNIT"/>
    <property type="match status" value="1"/>
</dbReference>
<feature type="transmembrane region" description="Helical" evidence="14">
    <location>
        <begin position="172"/>
        <end position="194"/>
    </location>
</feature>
<dbReference type="GO" id="GO:0022904">
    <property type="term" value="P:respiratory electron transport chain"/>
    <property type="evidence" value="ECO:0007669"/>
    <property type="project" value="InterPro"/>
</dbReference>
<dbReference type="SUPFAM" id="SSF81342">
    <property type="entry name" value="Transmembrane di-heme cytochromes"/>
    <property type="match status" value="1"/>
</dbReference>
<dbReference type="GO" id="GO:0009326">
    <property type="term" value="C:formate dehydrogenase complex"/>
    <property type="evidence" value="ECO:0007669"/>
    <property type="project" value="InterPro"/>
</dbReference>
<dbReference type="Proteomes" id="UP000216913">
    <property type="component" value="Unassembled WGS sequence"/>
</dbReference>
<comment type="similarity">
    <text evidence="3">Belongs to the formate dehydrogenase gamma subunit family.</text>
</comment>
<evidence type="ECO:0000256" key="4">
    <source>
        <dbReference type="ARBA" id="ARBA00022448"/>
    </source>
</evidence>
<feature type="transmembrane region" description="Helical" evidence="14">
    <location>
        <begin position="310"/>
        <end position="331"/>
    </location>
</feature>
<keyword evidence="15" id="KW-0732">Signal</keyword>
<evidence type="ECO:0000256" key="10">
    <source>
        <dbReference type="ARBA" id="ARBA00022989"/>
    </source>
</evidence>
<evidence type="ECO:0000256" key="13">
    <source>
        <dbReference type="SAM" id="MobiDB-lite"/>
    </source>
</evidence>
<sequence length="386" mass="42485">MIRSLFAALVISTAALAPAAAQNASPPPGGGLGHIQSTNIFEVKPDANQLPGYTEQTNAERAKVQPGNNAPFWRQVNSGEPGYSSLPKSQAPEAGILIQRFVQYPGSDYTTAGEAWRQVRNHWIIPYGGGLLLIALVAILLFYFGKGSIKLHDKPTGRRIERFTYFERAAHWVNAAAFVILALSGIVMAFGKFFLLPIMGSALFGWMTWVLKTVHNFVGPVFAVSLVVVLITFFKDNIPRRYDLLWLKKGGGLLTGDHVPSHRFNAGEKIMFWGGMLFLGLISVFSGLFLDMVVPGLSYTRGNMQIAHMIHGVAVLLMTCMIMGHIYLGTIGMQGAFKAMKTGYVDETWAREHHEYWYDDIKDGKIPAQRTPDKNAKTSPTRPAGA</sequence>
<dbReference type="NCBIfam" id="TIGR01583">
    <property type="entry name" value="formate-DH-gamm"/>
    <property type="match status" value="1"/>
</dbReference>
<organism evidence="17 18">
    <name type="scientific">Bordetella genomosp. 5</name>
    <dbReference type="NCBI Taxonomy" id="1395608"/>
    <lineage>
        <taxon>Bacteria</taxon>
        <taxon>Pseudomonadati</taxon>
        <taxon>Pseudomonadota</taxon>
        <taxon>Betaproteobacteria</taxon>
        <taxon>Burkholderiales</taxon>
        <taxon>Alcaligenaceae</taxon>
        <taxon>Bordetella</taxon>
    </lineage>
</organism>
<dbReference type="OrthoDB" id="9790598at2"/>
<comment type="caution">
    <text evidence="17">The sequence shown here is derived from an EMBL/GenBank/DDBJ whole genome shotgun (WGS) entry which is preliminary data.</text>
</comment>
<feature type="transmembrane region" description="Helical" evidence="14">
    <location>
        <begin position="270"/>
        <end position="290"/>
    </location>
</feature>
<keyword evidence="9" id="KW-0249">Electron transport</keyword>
<dbReference type="GO" id="GO:0008863">
    <property type="term" value="F:formate dehydrogenase (NAD+) activity"/>
    <property type="evidence" value="ECO:0007669"/>
    <property type="project" value="InterPro"/>
</dbReference>
<keyword evidence="4" id="KW-0813">Transport</keyword>
<evidence type="ECO:0000313" key="18">
    <source>
        <dbReference type="Proteomes" id="UP000216913"/>
    </source>
</evidence>
<keyword evidence="6" id="KW-0349">Heme</keyword>
<reference evidence="17 18" key="1">
    <citation type="submission" date="2017-05" db="EMBL/GenBank/DDBJ databases">
        <title>Complete and WGS of Bordetella genogroups.</title>
        <authorList>
            <person name="Spilker T."/>
            <person name="LiPuma J."/>
        </authorList>
    </citation>
    <scope>NUCLEOTIDE SEQUENCE [LARGE SCALE GENOMIC DNA]</scope>
    <source>
        <strain evidence="17 18">AU10456</strain>
    </source>
</reference>
<feature type="domain" description="Cytochrome b561 bacterial/Ni-hydrogenase" evidence="16">
    <location>
        <begin position="162"/>
        <end position="343"/>
    </location>
</feature>
<dbReference type="Pfam" id="PF01292">
    <property type="entry name" value="Ni_hydr_CYTB"/>
    <property type="match status" value="1"/>
</dbReference>
<dbReference type="InterPro" id="IPR006471">
    <property type="entry name" value="Formate_DH_gsu"/>
</dbReference>
<dbReference type="GO" id="GO:0009061">
    <property type="term" value="P:anaerobic respiration"/>
    <property type="evidence" value="ECO:0007669"/>
    <property type="project" value="TreeGrafter"/>
</dbReference>
<dbReference type="GO" id="GO:0009055">
    <property type="term" value="F:electron transfer activity"/>
    <property type="evidence" value="ECO:0007669"/>
    <property type="project" value="InterPro"/>
</dbReference>
<evidence type="ECO:0000256" key="8">
    <source>
        <dbReference type="ARBA" id="ARBA00022723"/>
    </source>
</evidence>
<dbReference type="EMBL" id="NEVP01000006">
    <property type="protein sequence ID" value="OZI51943.1"/>
    <property type="molecule type" value="Genomic_DNA"/>
</dbReference>
<feature type="compositionally biased region" description="Basic and acidic residues" evidence="13">
    <location>
        <begin position="365"/>
        <end position="376"/>
    </location>
</feature>
<evidence type="ECO:0000313" key="17">
    <source>
        <dbReference type="EMBL" id="OZI51943.1"/>
    </source>
</evidence>
<evidence type="ECO:0000256" key="7">
    <source>
        <dbReference type="ARBA" id="ARBA00022692"/>
    </source>
</evidence>
<evidence type="ECO:0000256" key="1">
    <source>
        <dbReference type="ARBA" id="ARBA00001971"/>
    </source>
</evidence>
<protein>
    <submittedName>
        <fullName evidence="17">Formate dehydrogenase subunit gamma</fullName>
    </submittedName>
</protein>
<dbReference type="RefSeq" id="WP_094799901.1">
    <property type="nucleotide sequence ID" value="NZ_NEVP01000006.1"/>
</dbReference>
<evidence type="ECO:0000256" key="15">
    <source>
        <dbReference type="SAM" id="SignalP"/>
    </source>
</evidence>
<dbReference type="GO" id="GO:0005886">
    <property type="term" value="C:plasma membrane"/>
    <property type="evidence" value="ECO:0007669"/>
    <property type="project" value="UniProtKB-SubCell"/>
</dbReference>
<gene>
    <name evidence="17" type="ORF">CAL25_10555</name>
</gene>
<evidence type="ECO:0000256" key="14">
    <source>
        <dbReference type="SAM" id="Phobius"/>
    </source>
</evidence>
<evidence type="ECO:0000256" key="3">
    <source>
        <dbReference type="ARBA" id="ARBA00010747"/>
    </source>
</evidence>
<dbReference type="InterPro" id="IPR011577">
    <property type="entry name" value="Cyt_b561_bac/Ni-Hgenase"/>
</dbReference>
<evidence type="ECO:0000259" key="16">
    <source>
        <dbReference type="Pfam" id="PF01292"/>
    </source>
</evidence>
<accession>A0A261TTI6</accession>
<proteinExistence type="inferred from homology"/>
<feature type="region of interest" description="Disordered" evidence="13">
    <location>
        <begin position="365"/>
        <end position="386"/>
    </location>
</feature>
<keyword evidence="11" id="KW-0408">Iron</keyword>
<keyword evidence="7 14" id="KW-0812">Transmembrane</keyword>
<feature type="signal peptide" evidence="15">
    <location>
        <begin position="1"/>
        <end position="19"/>
    </location>
</feature>
<comment type="subcellular location">
    <subcellularLocation>
        <location evidence="2">Cell membrane</location>
        <topology evidence="2">Multi-pass membrane protein</topology>
    </subcellularLocation>
</comment>
<dbReference type="GO" id="GO:0036397">
    <property type="term" value="F:formate dehydrogenase (quinone) activity"/>
    <property type="evidence" value="ECO:0007669"/>
    <property type="project" value="TreeGrafter"/>
</dbReference>
<keyword evidence="12 14" id="KW-0472">Membrane</keyword>
<dbReference type="InterPro" id="IPR016174">
    <property type="entry name" value="Di-haem_cyt_TM"/>
</dbReference>
<name>A0A261TTI6_9BORD</name>
<dbReference type="Gene3D" id="1.20.950.20">
    <property type="entry name" value="Transmembrane di-heme cytochromes, Chain C"/>
    <property type="match status" value="1"/>
</dbReference>
<dbReference type="InterPro" id="IPR051817">
    <property type="entry name" value="FDH_cytochrome_b556_subunit"/>
</dbReference>
<dbReference type="AlphaFoldDB" id="A0A261TTI6"/>
<dbReference type="PANTHER" id="PTHR30074:SF6">
    <property type="entry name" value="FORMATE DEHYDROGENASE GAMMA SUBUNIT"/>
    <property type="match status" value="1"/>
</dbReference>
<feature type="compositionally biased region" description="Polar residues" evidence="13">
    <location>
        <begin position="377"/>
        <end position="386"/>
    </location>
</feature>
<comment type="cofactor">
    <cofactor evidence="1">
        <name>heme</name>
        <dbReference type="ChEBI" id="CHEBI:30413"/>
    </cofactor>
</comment>
<dbReference type="GO" id="GO:0046872">
    <property type="term" value="F:metal ion binding"/>
    <property type="evidence" value="ECO:0007669"/>
    <property type="project" value="UniProtKB-KW"/>
</dbReference>
<feature type="chain" id="PRO_5013170351" evidence="15">
    <location>
        <begin position="20"/>
        <end position="386"/>
    </location>
</feature>
<keyword evidence="10 14" id="KW-1133">Transmembrane helix</keyword>
<evidence type="ECO:0000256" key="5">
    <source>
        <dbReference type="ARBA" id="ARBA00022475"/>
    </source>
</evidence>
<feature type="transmembrane region" description="Helical" evidence="14">
    <location>
        <begin position="214"/>
        <end position="234"/>
    </location>
</feature>
<evidence type="ECO:0000256" key="11">
    <source>
        <dbReference type="ARBA" id="ARBA00023004"/>
    </source>
</evidence>
<evidence type="ECO:0000256" key="9">
    <source>
        <dbReference type="ARBA" id="ARBA00022982"/>
    </source>
</evidence>
<evidence type="ECO:0000256" key="6">
    <source>
        <dbReference type="ARBA" id="ARBA00022617"/>
    </source>
</evidence>
<keyword evidence="5" id="KW-1003">Cell membrane</keyword>
<keyword evidence="8" id="KW-0479">Metal-binding</keyword>
<dbReference type="GO" id="GO:0015944">
    <property type="term" value="P:formate oxidation"/>
    <property type="evidence" value="ECO:0007669"/>
    <property type="project" value="TreeGrafter"/>
</dbReference>
<feature type="transmembrane region" description="Helical" evidence="14">
    <location>
        <begin position="124"/>
        <end position="144"/>
    </location>
</feature>
<evidence type="ECO:0000256" key="2">
    <source>
        <dbReference type="ARBA" id="ARBA00004651"/>
    </source>
</evidence>
<evidence type="ECO:0000256" key="12">
    <source>
        <dbReference type="ARBA" id="ARBA00023136"/>
    </source>
</evidence>